<accession>A0A0C3B9K5</accession>
<evidence type="ECO:0000256" key="13">
    <source>
        <dbReference type="ARBA" id="ARBA00048483"/>
    </source>
</evidence>
<keyword evidence="18" id="KW-1185">Reference proteome</keyword>
<reference evidence="17 18" key="1">
    <citation type="submission" date="2014-04" db="EMBL/GenBank/DDBJ databases">
        <authorList>
            <consortium name="DOE Joint Genome Institute"/>
            <person name="Kuo A."/>
            <person name="Zuccaro A."/>
            <person name="Kohler A."/>
            <person name="Nagy L.G."/>
            <person name="Floudas D."/>
            <person name="Copeland A."/>
            <person name="Barry K.W."/>
            <person name="Cichocki N."/>
            <person name="Veneault-Fourrey C."/>
            <person name="LaButti K."/>
            <person name="Lindquist E.A."/>
            <person name="Lipzen A."/>
            <person name="Lundell T."/>
            <person name="Morin E."/>
            <person name="Murat C."/>
            <person name="Sun H."/>
            <person name="Tunlid A."/>
            <person name="Henrissat B."/>
            <person name="Grigoriev I.V."/>
            <person name="Hibbett D.S."/>
            <person name="Martin F."/>
            <person name="Nordberg H.P."/>
            <person name="Cantor M.N."/>
            <person name="Hua S.X."/>
        </authorList>
    </citation>
    <scope>NUCLEOTIDE SEQUENCE [LARGE SCALE GENOMIC DNA]</scope>
    <source>
        <strain evidence="17 18">MAFF 305830</strain>
    </source>
</reference>
<dbReference type="GO" id="GO:0005886">
    <property type="term" value="C:plasma membrane"/>
    <property type="evidence" value="ECO:0007669"/>
    <property type="project" value="UniProtKB-SubCell"/>
</dbReference>
<dbReference type="GO" id="GO:0052851">
    <property type="term" value="F:ferric-chelate reductase (NADPH) activity"/>
    <property type="evidence" value="ECO:0007669"/>
    <property type="project" value="UniProtKB-EC"/>
</dbReference>
<evidence type="ECO:0000256" key="6">
    <source>
        <dbReference type="ARBA" id="ARBA00022692"/>
    </source>
</evidence>
<dbReference type="SFLD" id="SFLDG01168">
    <property type="entry name" value="Ferric_reductase_subgroup_(FRE"/>
    <property type="match status" value="1"/>
</dbReference>
<feature type="transmembrane region" description="Helical" evidence="15">
    <location>
        <begin position="151"/>
        <end position="172"/>
    </location>
</feature>
<dbReference type="Gene3D" id="3.40.50.80">
    <property type="entry name" value="Nucleotide-binding domain of ferredoxin-NADP reductase (FNR) module"/>
    <property type="match status" value="1"/>
</dbReference>
<feature type="transmembrane region" description="Helical" evidence="15">
    <location>
        <begin position="346"/>
        <end position="372"/>
    </location>
</feature>
<dbReference type="EMBL" id="KN824291">
    <property type="protein sequence ID" value="KIM28799.1"/>
    <property type="molecule type" value="Genomic_DNA"/>
</dbReference>
<dbReference type="InterPro" id="IPR013121">
    <property type="entry name" value="Fe_red_NAD-bd_6"/>
</dbReference>
<dbReference type="InterPro" id="IPR051410">
    <property type="entry name" value="Ferric/Cupric_Reductase"/>
</dbReference>
<dbReference type="GO" id="GO:0006826">
    <property type="term" value="P:iron ion transport"/>
    <property type="evidence" value="ECO:0007669"/>
    <property type="project" value="TreeGrafter"/>
</dbReference>
<evidence type="ECO:0000256" key="11">
    <source>
        <dbReference type="ARBA" id="ARBA00023136"/>
    </source>
</evidence>
<feature type="region of interest" description="Disordered" evidence="14">
    <location>
        <begin position="766"/>
        <end position="865"/>
    </location>
</feature>
<dbReference type="GO" id="GO:0006879">
    <property type="term" value="P:intracellular iron ion homeostasis"/>
    <property type="evidence" value="ECO:0007669"/>
    <property type="project" value="TreeGrafter"/>
</dbReference>
<keyword evidence="8 15" id="KW-1133">Transmembrane helix</keyword>
<feature type="transmembrane region" description="Helical" evidence="15">
    <location>
        <begin position="230"/>
        <end position="254"/>
    </location>
</feature>
<dbReference type="InterPro" id="IPR013112">
    <property type="entry name" value="FAD-bd_8"/>
</dbReference>
<feature type="transmembrane region" description="Helical" evidence="15">
    <location>
        <begin position="312"/>
        <end position="334"/>
    </location>
</feature>
<dbReference type="STRING" id="933852.A0A0C3B9K5"/>
<dbReference type="HOGENOM" id="CLU_009442_0_0_1"/>
<feature type="region of interest" description="Disordered" evidence="14">
    <location>
        <begin position="408"/>
        <end position="446"/>
    </location>
</feature>
<evidence type="ECO:0000256" key="3">
    <source>
        <dbReference type="ARBA" id="ARBA00012668"/>
    </source>
</evidence>
<dbReference type="PROSITE" id="PS51384">
    <property type="entry name" value="FAD_FR"/>
    <property type="match status" value="1"/>
</dbReference>
<dbReference type="InterPro" id="IPR017927">
    <property type="entry name" value="FAD-bd_FR_type"/>
</dbReference>
<evidence type="ECO:0000256" key="12">
    <source>
        <dbReference type="ARBA" id="ARBA00023180"/>
    </source>
</evidence>
<evidence type="ECO:0000256" key="5">
    <source>
        <dbReference type="ARBA" id="ARBA00022475"/>
    </source>
</evidence>
<dbReference type="InterPro" id="IPR013130">
    <property type="entry name" value="Fe3_Rdtase_TM_dom"/>
</dbReference>
<evidence type="ECO:0000256" key="2">
    <source>
        <dbReference type="ARBA" id="ARBA00006278"/>
    </source>
</evidence>
<evidence type="ECO:0000256" key="1">
    <source>
        <dbReference type="ARBA" id="ARBA00004651"/>
    </source>
</evidence>
<gene>
    <name evidence="17" type="ORF">M408DRAFT_69232</name>
</gene>
<sequence>MATTSVNSFYTELEPSRTASRATGYVPPGATQASSGVVPGATTTTTRALPANPSTPAFINDFQWVNSYLFIHKLSTPSYRYSFILWLFVVLVVLICAILHWTGSRGGFLGAAWSKWALRRRTWRKKHALAQAKREGKPFQQPFSFPSNAQMLSLVLLFIVPVVLCVLGPDYISPYTDIWDLTHNTTSNTFKARFIELDLQSRAVASTATTRSPEYTISKAWWTIGGRTGIMAFALFPLVTLFALKAPPFAVFAIPYLIQIHFDKLARLHRWTGRLIWFITTIHVATWGVQLGRDKRGTGNRIHADAPAWMFVWQYPLFIEGIIAYIALTALVILSLDSFRVRHYEAFYVLHIILVPVTLVFAALHFPTIWWWCWSALFLWAGERIHRAIRWAFVNGLLGKELLQQQQYPPVPQSPRSAHPLTDPRFPEGNPSPTYPPTVNGSRPHGRYSRIPPPGFALAQLLPGRVVRLRLLTPRPIVWAPGQHVLLQVPDVSKYTTHPFTVSGCYDDQSENGEGRVVELIVRAKNGFTKDLWEHVVALNNAADRDGKQQLQREKPVAKRREPGGVLLRAYVDGPFGSSIRAHWGNHASVLIVVGGTGGSFGISILEYLSLCLAGRDGQTLGGRPGGWGRKGFKTTRVRFVWLVREFSHIQWCATVIRRCLELVPSGALQVDIFVSNTEVAKNNRNSVLTDGLNGNDELLPPSARFMRHSFVSGNSGANSMVDLSYLQQPMNSSDGLSGDLYHSNELGHEGHVLDYTNFDGEVDTKAPGEAKINKRLHKEGKIRRAKSRRSAAASNAKNELESRVRQGSHGAAGSIPPPLDLSAQDRVFPRASPRPEGVSPGPHHGLPSGASPPATHPPTSFDGRYATSAADQYRAPAPTAEPYLSPIDAAQRRWSQIIRGLVPDRPGSSASGPLEGEPRLDIDDQELEDIQVVAEMARPGKPRIDRILADEAGRARGAVAVACCGPASLNALVRKTVASQINPSQVLHGNMQGMITLITEEFQW</sequence>
<dbReference type="SUPFAM" id="SSF63380">
    <property type="entry name" value="Riboflavin synthase domain-like"/>
    <property type="match status" value="1"/>
</dbReference>
<name>A0A0C3B9K5_SERVB</name>
<protein>
    <recommendedName>
        <fullName evidence="3">ferric-chelate reductase (NADPH)</fullName>
        <ecNumber evidence="3">1.16.1.9</ecNumber>
    </recommendedName>
</protein>
<keyword evidence="4" id="KW-0813">Transport</keyword>
<evidence type="ECO:0000256" key="8">
    <source>
        <dbReference type="ARBA" id="ARBA00022989"/>
    </source>
</evidence>
<dbReference type="CDD" id="cd06186">
    <property type="entry name" value="NOX_Duox_like_FAD_NADP"/>
    <property type="match status" value="1"/>
</dbReference>
<dbReference type="SFLD" id="SFLDS00052">
    <property type="entry name" value="Ferric_Reductase_Domain"/>
    <property type="match status" value="1"/>
</dbReference>
<keyword evidence="9" id="KW-0560">Oxidoreductase</keyword>
<comment type="catalytic activity">
    <reaction evidence="13">
        <text>2 a Fe(II)-siderophore + NADP(+) + H(+) = 2 a Fe(III)-siderophore + NADPH</text>
        <dbReference type="Rhea" id="RHEA:28795"/>
        <dbReference type="Rhea" id="RHEA-COMP:11342"/>
        <dbReference type="Rhea" id="RHEA-COMP:11344"/>
        <dbReference type="ChEBI" id="CHEBI:15378"/>
        <dbReference type="ChEBI" id="CHEBI:29033"/>
        <dbReference type="ChEBI" id="CHEBI:29034"/>
        <dbReference type="ChEBI" id="CHEBI:57783"/>
        <dbReference type="ChEBI" id="CHEBI:58349"/>
        <dbReference type="EC" id="1.16.1.9"/>
    </reaction>
</comment>
<evidence type="ECO:0000256" key="7">
    <source>
        <dbReference type="ARBA" id="ARBA00022982"/>
    </source>
</evidence>
<dbReference type="Pfam" id="PF08022">
    <property type="entry name" value="FAD_binding_8"/>
    <property type="match status" value="1"/>
</dbReference>
<comment type="subcellular location">
    <subcellularLocation>
        <location evidence="1">Cell membrane</location>
        <topology evidence="1">Multi-pass membrane protein</topology>
    </subcellularLocation>
</comment>
<dbReference type="GO" id="GO:0015677">
    <property type="term" value="P:copper ion import"/>
    <property type="evidence" value="ECO:0007669"/>
    <property type="project" value="TreeGrafter"/>
</dbReference>
<dbReference type="Pfam" id="PF08030">
    <property type="entry name" value="NAD_binding_6"/>
    <property type="match status" value="1"/>
</dbReference>
<evidence type="ECO:0000256" key="10">
    <source>
        <dbReference type="ARBA" id="ARBA00023065"/>
    </source>
</evidence>
<dbReference type="AlphaFoldDB" id="A0A0C3B9K5"/>
<dbReference type="PANTHER" id="PTHR32361">
    <property type="entry name" value="FERRIC/CUPRIC REDUCTASE TRANSMEMBRANE COMPONENT"/>
    <property type="match status" value="1"/>
</dbReference>
<keyword evidence="6 15" id="KW-0812">Transmembrane</keyword>
<evidence type="ECO:0000256" key="9">
    <source>
        <dbReference type="ARBA" id="ARBA00023002"/>
    </source>
</evidence>
<keyword evidence="7" id="KW-0249">Electron transport</keyword>
<evidence type="ECO:0000256" key="15">
    <source>
        <dbReference type="SAM" id="Phobius"/>
    </source>
</evidence>
<proteinExistence type="inferred from homology"/>
<dbReference type="Pfam" id="PF01794">
    <property type="entry name" value="Ferric_reduct"/>
    <property type="match status" value="1"/>
</dbReference>
<organism evidence="17 18">
    <name type="scientific">Serendipita vermifera MAFF 305830</name>
    <dbReference type="NCBI Taxonomy" id="933852"/>
    <lineage>
        <taxon>Eukaryota</taxon>
        <taxon>Fungi</taxon>
        <taxon>Dikarya</taxon>
        <taxon>Basidiomycota</taxon>
        <taxon>Agaricomycotina</taxon>
        <taxon>Agaricomycetes</taxon>
        <taxon>Sebacinales</taxon>
        <taxon>Serendipitaceae</taxon>
        <taxon>Serendipita</taxon>
    </lineage>
</organism>
<dbReference type="EC" id="1.16.1.9" evidence="3"/>
<dbReference type="Proteomes" id="UP000054097">
    <property type="component" value="Unassembled WGS sequence"/>
</dbReference>
<comment type="similarity">
    <text evidence="2">Belongs to the ferric reductase (FRE) family.</text>
</comment>
<keyword evidence="10" id="KW-0406">Ion transport</keyword>
<feature type="compositionally biased region" description="Basic residues" evidence="14">
    <location>
        <begin position="774"/>
        <end position="790"/>
    </location>
</feature>
<feature type="domain" description="FAD-binding FR-type" evidence="16">
    <location>
        <begin position="432"/>
        <end position="582"/>
    </location>
</feature>
<evidence type="ECO:0000256" key="14">
    <source>
        <dbReference type="SAM" id="MobiDB-lite"/>
    </source>
</evidence>
<keyword evidence="5" id="KW-1003">Cell membrane</keyword>
<evidence type="ECO:0000313" key="17">
    <source>
        <dbReference type="EMBL" id="KIM28799.1"/>
    </source>
</evidence>
<evidence type="ECO:0000313" key="18">
    <source>
        <dbReference type="Proteomes" id="UP000054097"/>
    </source>
</evidence>
<dbReference type="InterPro" id="IPR039261">
    <property type="entry name" value="FNR_nucleotide-bd"/>
</dbReference>
<reference evidence="18" key="2">
    <citation type="submission" date="2015-01" db="EMBL/GenBank/DDBJ databases">
        <title>Evolutionary Origins and Diversification of the Mycorrhizal Mutualists.</title>
        <authorList>
            <consortium name="DOE Joint Genome Institute"/>
            <consortium name="Mycorrhizal Genomics Consortium"/>
            <person name="Kohler A."/>
            <person name="Kuo A."/>
            <person name="Nagy L.G."/>
            <person name="Floudas D."/>
            <person name="Copeland A."/>
            <person name="Barry K.W."/>
            <person name="Cichocki N."/>
            <person name="Veneault-Fourrey C."/>
            <person name="LaButti K."/>
            <person name="Lindquist E.A."/>
            <person name="Lipzen A."/>
            <person name="Lundell T."/>
            <person name="Morin E."/>
            <person name="Murat C."/>
            <person name="Riley R."/>
            <person name="Ohm R."/>
            <person name="Sun H."/>
            <person name="Tunlid A."/>
            <person name="Henrissat B."/>
            <person name="Grigoriev I.V."/>
            <person name="Hibbett D.S."/>
            <person name="Martin F."/>
        </authorList>
    </citation>
    <scope>NUCLEOTIDE SEQUENCE [LARGE SCALE GENOMIC DNA]</scope>
    <source>
        <strain evidence="18">MAFF 305830</strain>
    </source>
</reference>
<evidence type="ECO:0000259" key="16">
    <source>
        <dbReference type="PROSITE" id="PS51384"/>
    </source>
</evidence>
<evidence type="ECO:0000256" key="4">
    <source>
        <dbReference type="ARBA" id="ARBA00022448"/>
    </source>
</evidence>
<keyword evidence="11 15" id="KW-0472">Membrane</keyword>
<feature type="transmembrane region" description="Helical" evidence="15">
    <location>
        <begin position="83"/>
        <end position="101"/>
    </location>
</feature>
<keyword evidence="12" id="KW-0325">Glycoprotein</keyword>
<dbReference type="InterPro" id="IPR017938">
    <property type="entry name" value="Riboflavin_synthase-like_b-brl"/>
</dbReference>
<dbReference type="PANTHER" id="PTHR32361:SF9">
    <property type="entry name" value="FERRIC REDUCTASE TRANSMEMBRANE COMPONENT 3-RELATED"/>
    <property type="match status" value="1"/>
</dbReference>
<dbReference type="OrthoDB" id="10006946at2759"/>